<evidence type="ECO:0000313" key="2">
    <source>
        <dbReference type="Proteomes" id="UP000321574"/>
    </source>
</evidence>
<keyword evidence="2" id="KW-1185">Reference proteome</keyword>
<dbReference type="InterPro" id="IPR019683">
    <property type="entry name" value="SirA"/>
</dbReference>
<comment type="caution">
    <text evidence="1">The sequence shown here is derived from an EMBL/GenBank/DDBJ whole genome shotgun (WGS) entry which is preliminary data.</text>
</comment>
<accession>A0A5C8P2E2</accession>
<name>A0A5C8P2E2_9BACI</name>
<dbReference type="OrthoDB" id="2736584at2"/>
<gene>
    <name evidence="1" type="primary">sirA</name>
    <name evidence="1" type="ORF">FHP05_01760</name>
</gene>
<proteinExistence type="predicted"/>
<organism evidence="1 2">
    <name type="scientific">Cerasibacillus terrae</name>
    <dbReference type="NCBI Taxonomy" id="2498845"/>
    <lineage>
        <taxon>Bacteria</taxon>
        <taxon>Bacillati</taxon>
        <taxon>Bacillota</taxon>
        <taxon>Bacilli</taxon>
        <taxon>Bacillales</taxon>
        <taxon>Bacillaceae</taxon>
        <taxon>Cerasibacillus</taxon>
    </lineage>
</organism>
<dbReference type="Pfam" id="PF10747">
    <property type="entry name" value="SirA"/>
    <property type="match status" value="1"/>
</dbReference>
<sequence length="153" mass="18804">MKVYYIYWIQEKIAQHFYYKNDLLYRFIKTYHKYQEREDLALQFQYITKKIPITLFLSHLSTNQKEDTYINIQNNQIKIGTASTYITLHNYEKYIEFQCQTLEDAEYLLFPILRLFYPYFFIVGINHNNFGWVSSATSKYRKKNINEVLYSQY</sequence>
<dbReference type="EMBL" id="VDUW01000001">
    <property type="protein sequence ID" value="TXL67770.1"/>
    <property type="molecule type" value="Genomic_DNA"/>
</dbReference>
<evidence type="ECO:0000313" key="1">
    <source>
        <dbReference type="EMBL" id="TXL67770.1"/>
    </source>
</evidence>
<dbReference type="Proteomes" id="UP000321574">
    <property type="component" value="Unassembled WGS sequence"/>
</dbReference>
<dbReference type="InterPro" id="IPR038449">
    <property type="entry name" value="SirA_sf"/>
</dbReference>
<dbReference type="AlphaFoldDB" id="A0A5C8P2E2"/>
<protein>
    <submittedName>
        <fullName evidence="1">Sporulation inhibitor of replication protein SirA</fullName>
    </submittedName>
</protein>
<reference evidence="1 2" key="1">
    <citation type="submission" date="2019-06" db="EMBL/GenBank/DDBJ databases">
        <title>Cerasibacillus sp. nov., isolated from maize field.</title>
        <authorList>
            <person name="Lin S.-Y."/>
            <person name="Tsai C.-F."/>
            <person name="Young C.-C."/>
        </authorList>
    </citation>
    <scope>NUCLEOTIDE SEQUENCE [LARGE SCALE GENOMIC DNA]</scope>
    <source>
        <strain evidence="1 2">CC-CFT480</strain>
    </source>
</reference>
<dbReference type="Gene3D" id="3.30.310.250">
    <property type="entry name" value="Sporulation inhibitor of replication protein SirA"/>
    <property type="match status" value="1"/>
</dbReference>
<dbReference type="RefSeq" id="WP_147665492.1">
    <property type="nucleotide sequence ID" value="NZ_VDUW01000001.1"/>
</dbReference>